<dbReference type="AlphaFoldDB" id="A0A1C2TSK1"/>
<name>A0A1C2TSK1_ACIPI</name>
<feature type="domain" description="NadR/Ttd14 AAA" evidence="1">
    <location>
        <begin position="2"/>
        <end position="193"/>
    </location>
</feature>
<dbReference type="RefSeq" id="WP_017387419.1">
    <property type="nucleotide sequence ID" value="NZ_BBTQ01000014.1"/>
</dbReference>
<dbReference type="Proteomes" id="UP000271320">
    <property type="component" value="Unassembled WGS sequence"/>
</dbReference>
<evidence type="ECO:0000313" key="3">
    <source>
        <dbReference type="Proteomes" id="UP000271320"/>
    </source>
</evidence>
<organism evidence="2 3">
    <name type="scientific">Acinetobacter pittii</name>
    <name type="common">Acinetobacter genomosp. 3</name>
    <dbReference type="NCBI Taxonomy" id="48296"/>
    <lineage>
        <taxon>Bacteria</taxon>
        <taxon>Pseudomonadati</taxon>
        <taxon>Pseudomonadota</taxon>
        <taxon>Gammaproteobacteria</taxon>
        <taxon>Moraxellales</taxon>
        <taxon>Moraxellaceae</taxon>
        <taxon>Acinetobacter</taxon>
        <taxon>Acinetobacter calcoaceticus/baumannii complex</taxon>
    </lineage>
</organism>
<gene>
    <name evidence="2" type="ORF">EA752_19585</name>
</gene>
<reference evidence="2 3" key="1">
    <citation type="submission" date="2018-10" db="EMBL/GenBank/DDBJ databases">
        <title>GWAS and RNA-Seq identify cryptic mechanisms of antimicrobial resistance in Acinetobacter baumannii.</title>
        <authorList>
            <person name="Sahl J.W."/>
        </authorList>
    </citation>
    <scope>NUCLEOTIDE SEQUENCE [LARGE SCALE GENOMIC DNA]</scope>
    <source>
        <strain evidence="2 3">TG41884</strain>
    </source>
</reference>
<accession>A0A1C2TSK1</accession>
<evidence type="ECO:0000259" key="1">
    <source>
        <dbReference type="Pfam" id="PF13521"/>
    </source>
</evidence>
<dbReference type="SUPFAM" id="SSF52540">
    <property type="entry name" value="P-loop containing nucleoside triphosphate hydrolases"/>
    <property type="match status" value="1"/>
</dbReference>
<proteinExistence type="predicted"/>
<evidence type="ECO:0000313" key="2">
    <source>
        <dbReference type="EMBL" id="RSO54071.1"/>
    </source>
</evidence>
<sequence length="225" mass="25509">MRIGLTGTYSSGKTLTSLIISDYLNLPRTEARTMREILPHAAPGKTLEEVSSPELIQMIITRHMDRVIHEYKHKERFISDGCSLQEWIYGSVRVKYGMNPNQSIDLKQGETVSKTAELAYFESIMSELGKVFKRHVKESFDAFIHLPNELPLAKDGHRPVNELFRSASDDLLKETFDELGIKYHIVGGTLEQRANTISEILNIKPVKTIEESIASANAKYKTLIM</sequence>
<dbReference type="Gene3D" id="3.40.50.300">
    <property type="entry name" value="P-loop containing nucleotide triphosphate hydrolases"/>
    <property type="match status" value="1"/>
</dbReference>
<protein>
    <submittedName>
        <fullName evidence="2">ATP/GTP-binding protein</fullName>
    </submittedName>
</protein>
<dbReference type="EMBL" id="RFEW01000027">
    <property type="protein sequence ID" value="RSO54071.1"/>
    <property type="molecule type" value="Genomic_DNA"/>
</dbReference>
<dbReference type="InterPro" id="IPR027417">
    <property type="entry name" value="P-loop_NTPase"/>
</dbReference>
<dbReference type="InterPro" id="IPR038727">
    <property type="entry name" value="NadR/Ttd14_AAA_dom"/>
</dbReference>
<comment type="caution">
    <text evidence="2">The sequence shown here is derived from an EMBL/GenBank/DDBJ whole genome shotgun (WGS) entry which is preliminary data.</text>
</comment>
<dbReference type="Pfam" id="PF13521">
    <property type="entry name" value="AAA_28"/>
    <property type="match status" value="1"/>
</dbReference>